<dbReference type="SUPFAM" id="SSF81383">
    <property type="entry name" value="F-box domain"/>
    <property type="match status" value="1"/>
</dbReference>
<dbReference type="CDD" id="cd09917">
    <property type="entry name" value="F-box_SF"/>
    <property type="match status" value="1"/>
</dbReference>
<protein>
    <submittedName>
        <fullName evidence="2">F-box domain-containing protein</fullName>
    </submittedName>
</protein>
<proteinExistence type="predicted"/>
<feature type="domain" description="F-box" evidence="1">
    <location>
        <begin position="2"/>
        <end position="54"/>
    </location>
</feature>
<dbReference type="InterPro" id="IPR036047">
    <property type="entry name" value="F-box-like_dom_sf"/>
</dbReference>
<evidence type="ECO:0000259" key="1">
    <source>
        <dbReference type="PROSITE" id="PS50181"/>
    </source>
</evidence>
<dbReference type="PROSITE" id="PS50181">
    <property type="entry name" value="FBOX"/>
    <property type="match status" value="1"/>
</dbReference>
<dbReference type="OrthoDB" id="5891176at2759"/>
<gene>
    <name evidence="2" type="ORF">Mgra_00003867</name>
</gene>
<reference evidence="2" key="1">
    <citation type="journal article" date="2020" name="Ecol. Evol.">
        <title>Genome structure and content of the rice root-knot nematode (Meloidogyne graminicola).</title>
        <authorList>
            <person name="Phan N.T."/>
            <person name="Danchin E.G.J."/>
            <person name="Klopp C."/>
            <person name="Perfus-Barbeoch L."/>
            <person name="Kozlowski D.K."/>
            <person name="Koutsovoulos G.D."/>
            <person name="Lopez-Roques C."/>
            <person name="Bouchez O."/>
            <person name="Zahm M."/>
            <person name="Besnard G."/>
            <person name="Bellafiore S."/>
        </authorList>
    </citation>
    <scope>NUCLEOTIDE SEQUENCE</scope>
    <source>
        <strain evidence="2">VN-18</strain>
    </source>
</reference>
<keyword evidence="3" id="KW-1185">Reference proteome</keyword>
<dbReference type="Pfam" id="PF00646">
    <property type="entry name" value="F-box"/>
    <property type="match status" value="1"/>
</dbReference>
<dbReference type="EMBL" id="JABEBT010000027">
    <property type="protein sequence ID" value="KAF7636687.1"/>
    <property type="molecule type" value="Genomic_DNA"/>
</dbReference>
<accession>A0A8S9ZU18</accession>
<dbReference type="AlphaFoldDB" id="A0A8S9ZU18"/>
<evidence type="ECO:0000313" key="3">
    <source>
        <dbReference type="Proteomes" id="UP000605970"/>
    </source>
</evidence>
<dbReference type="Gene3D" id="1.20.1280.50">
    <property type="match status" value="1"/>
</dbReference>
<comment type="caution">
    <text evidence="2">The sequence shown here is derived from an EMBL/GenBank/DDBJ whole genome shotgun (WGS) entry which is preliminary data.</text>
</comment>
<dbReference type="Proteomes" id="UP000605970">
    <property type="component" value="Unassembled WGS sequence"/>
</dbReference>
<organism evidence="2 3">
    <name type="scientific">Meloidogyne graminicola</name>
    <dbReference type="NCBI Taxonomy" id="189291"/>
    <lineage>
        <taxon>Eukaryota</taxon>
        <taxon>Metazoa</taxon>
        <taxon>Ecdysozoa</taxon>
        <taxon>Nematoda</taxon>
        <taxon>Chromadorea</taxon>
        <taxon>Rhabditida</taxon>
        <taxon>Tylenchina</taxon>
        <taxon>Tylenchomorpha</taxon>
        <taxon>Tylenchoidea</taxon>
        <taxon>Meloidogynidae</taxon>
        <taxon>Meloidogyninae</taxon>
        <taxon>Meloidogyne</taxon>
    </lineage>
</organism>
<name>A0A8S9ZU18_9BILA</name>
<dbReference type="InterPro" id="IPR001810">
    <property type="entry name" value="F-box_dom"/>
</dbReference>
<evidence type="ECO:0000313" key="2">
    <source>
        <dbReference type="EMBL" id="KAF7636687.1"/>
    </source>
</evidence>
<sequence>MKNNLEYLPPEIQLKILKNLNFDQLFLFKQTNHYFYNFINKYKECLARKKFKKLSIVILIDLFKFY</sequence>